<evidence type="ECO:0000256" key="1">
    <source>
        <dbReference type="ARBA" id="ARBA00023002"/>
    </source>
</evidence>
<dbReference type="InterPro" id="IPR000683">
    <property type="entry name" value="Gfo/Idh/MocA-like_OxRdtase_N"/>
</dbReference>
<dbReference type="InterPro" id="IPR036291">
    <property type="entry name" value="NAD(P)-bd_dom_sf"/>
</dbReference>
<gene>
    <name evidence="4" type="ORF">SAMN05421804_11024</name>
</gene>
<proteinExistence type="predicted"/>
<dbReference type="GO" id="GO:0016491">
    <property type="term" value="F:oxidoreductase activity"/>
    <property type="evidence" value="ECO:0007669"/>
    <property type="project" value="UniProtKB-KW"/>
</dbReference>
<dbReference type="Pfam" id="PF01408">
    <property type="entry name" value="GFO_IDH_MocA"/>
    <property type="match status" value="1"/>
</dbReference>
<evidence type="ECO:0000313" key="4">
    <source>
        <dbReference type="EMBL" id="SDJ22551.1"/>
    </source>
</evidence>
<protein>
    <submittedName>
        <fullName evidence="4">Predicted dehydrogenase</fullName>
    </submittedName>
</protein>
<dbReference type="Gene3D" id="3.40.50.720">
    <property type="entry name" value="NAD(P)-binding Rossmann-like Domain"/>
    <property type="match status" value="1"/>
</dbReference>
<name>A0A1G8S066_9CLOT</name>
<dbReference type="Gene3D" id="3.30.360.10">
    <property type="entry name" value="Dihydrodipicolinate Reductase, domain 2"/>
    <property type="match status" value="1"/>
</dbReference>
<dbReference type="PANTHER" id="PTHR43818:SF11">
    <property type="entry name" value="BCDNA.GH03377"/>
    <property type="match status" value="1"/>
</dbReference>
<accession>A0A1G8S066</accession>
<dbReference type="InterPro" id="IPR050463">
    <property type="entry name" value="Gfo/Idh/MocA_oxidrdct_glycsds"/>
</dbReference>
<dbReference type="EMBL" id="FNDZ01000010">
    <property type="protein sequence ID" value="SDJ22551.1"/>
    <property type="molecule type" value="Genomic_DNA"/>
</dbReference>
<dbReference type="RefSeq" id="WP_031577424.1">
    <property type="nucleotide sequence ID" value="NZ_FNDZ01000010.1"/>
</dbReference>
<sequence length="330" mass="37594">MKDKIVFGMIGCGDVTERKSGPAFRKLPQTEMKWVMRRDEKKLEDYALRHGIPYYSTEVLDMLRDPEVDAVYIATPPHMHKHYTVLAAEHKKDVYVEKPMALTSDECKEMRKVCEEHGVKLYVAYYRRAQKKFLKIKNLMEEGAIGEVRSFTYQYLRPVPQYDPKRPWLFQEDTSGGGILYDVGSHMIDLFLFLFGEPSMVSGKSGNLSQELSVEDVTTGFFLFENGIQGTLNITASCGIREDLLTIAGSKGALRFSIMDQEPVTLMTEQGSEIFEFQEPEHSQMEMISMISDAMLGKTSVEASGKNGLETQEILEALKLGKEVYFRNKE</sequence>
<dbReference type="Proteomes" id="UP000183255">
    <property type="component" value="Unassembled WGS sequence"/>
</dbReference>
<feature type="domain" description="GFO/IDH/MocA-like oxidoreductase" evidence="3">
    <location>
        <begin position="133"/>
        <end position="255"/>
    </location>
</feature>
<organism evidence="4 5">
    <name type="scientific">Proteiniclasticum ruminis</name>
    <dbReference type="NCBI Taxonomy" id="398199"/>
    <lineage>
        <taxon>Bacteria</taxon>
        <taxon>Bacillati</taxon>
        <taxon>Bacillota</taxon>
        <taxon>Clostridia</taxon>
        <taxon>Eubacteriales</taxon>
        <taxon>Clostridiaceae</taxon>
        <taxon>Proteiniclasticum</taxon>
    </lineage>
</organism>
<evidence type="ECO:0000313" key="5">
    <source>
        <dbReference type="Proteomes" id="UP000183255"/>
    </source>
</evidence>
<dbReference type="GO" id="GO:0000166">
    <property type="term" value="F:nucleotide binding"/>
    <property type="evidence" value="ECO:0007669"/>
    <property type="project" value="InterPro"/>
</dbReference>
<reference evidence="4 5" key="1">
    <citation type="submission" date="2016-10" db="EMBL/GenBank/DDBJ databases">
        <authorList>
            <person name="de Groot N.N."/>
        </authorList>
    </citation>
    <scope>NUCLEOTIDE SEQUENCE [LARGE SCALE GENOMIC DNA]</scope>
    <source>
        <strain evidence="4 5">CGMCC 1.5058</strain>
    </source>
</reference>
<dbReference type="InterPro" id="IPR055170">
    <property type="entry name" value="GFO_IDH_MocA-like_dom"/>
</dbReference>
<evidence type="ECO:0000259" key="3">
    <source>
        <dbReference type="Pfam" id="PF22725"/>
    </source>
</evidence>
<feature type="domain" description="Gfo/Idh/MocA-like oxidoreductase N-terminal" evidence="2">
    <location>
        <begin position="7"/>
        <end position="125"/>
    </location>
</feature>
<evidence type="ECO:0000259" key="2">
    <source>
        <dbReference type="Pfam" id="PF01408"/>
    </source>
</evidence>
<dbReference type="Pfam" id="PF22725">
    <property type="entry name" value="GFO_IDH_MocA_C3"/>
    <property type="match status" value="1"/>
</dbReference>
<keyword evidence="1" id="KW-0560">Oxidoreductase</keyword>
<dbReference type="SUPFAM" id="SSF51735">
    <property type="entry name" value="NAD(P)-binding Rossmann-fold domains"/>
    <property type="match status" value="1"/>
</dbReference>
<dbReference type="AlphaFoldDB" id="A0A1G8S066"/>
<dbReference type="PANTHER" id="PTHR43818">
    <property type="entry name" value="BCDNA.GH03377"/>
    <property type="match status" value="1"/>
</dbReference>
<dbReference type="SUPFAM" id="SSF55347">
    <property type="entry name" value="Glyceraldehyde-3-phosphate dehydrogenase-like, C-terminal domain"/>
    <property type="match status" value="1"/>
</dbReference>